<comment type="caution">
    <text evidence="4">The sequence shown here is derived from an EMBL/GenBank/DDBJ whole genome shotgun (WGS) entry which is preliminary data.</text>
</comment>
<keyword evidence="2" id="KW-0472">Membrane</keyword>
<dbReference type="AlphaFoldDB" id="A0A8J3SPE5"/>
<feature type="compositionally biased region" description="Acidic residues" evidence="1">
    <location>
        <begin position="76"/>
        <end position="91"/>
    </location>
</feature>
<evidence type="ECO:0000313" key="4">
    <source>
        <dbReference type="EMBL" id="GIH93283.1"/>
    </source>
</evidence>
<dbReference type="Gene3D" id="3.10.450.40">
    <property type="match status" value="1"/>
</dbReference>
<name>A0A8J3SPE5_9ACTN</name>
<feature type="compositionally biased region" description="Polar residues" evidence="1">
    <location>
        <begin position="167"/>
        <end position="183"/>
    </location>
</feature>
<feature type="compositionally biased region" description="Low complexity" evidence="1">
    <location>
        <begin position="63"/>
        <end position="75"/>
    </location>
</feature>
<dbReference type="Proteomes" id="UP000619788">
    <property type="component" value="Unassembled WGS sequence"/>
</dbReference>
<evidence type="ECO:0000256" key="1">
    <source>
        <dbReference type="SAM" id="MobiDB-lite"/>
    </source>
</evidence>
<feature type="transmembrane region" description="Helical" evidence="2">
    <location>
        <begin position="36"/>
        <end position="56"/>
    </location>
</feature>
<proteinExistence type="predicted"/>
<keyword evidence="2" id="KW-0812">Transmembrane</keyword>
<protein>
    <recommendedName>
        <fullName evidence="3">PepSY domain-containing protein</fullName>
    </recommendedName>
</protein>
<dbReference type="EMBL" id="BOOJ01000032">
    <property type="protein sequence ID" value="GIH93283.1"/>
    <property type="molecule type" value="Genomic_DNA"/>
</dbReference>
<feature type="region of interest" description="Disordered" evidence="1">
    <location>
        <begin position="157"/>
        <end position="183"/>
    </location>
</feature>
<feature type="domain" description="PepSY" evidence="3">
    <location>
        <begin position="101"/>
        <end position="156"/>
    </location>
</feature>
<evidence type="ECO:0000313" key="5">
    <source>
        <dbReference type="Proteomes" id="UP000619788"/>
    </source>
</evidence>
<organism evidence="4 5">
    <name type="scientific">Planobispora siamensis</name>
    <dbReference type="NCBI Taxonomy" id="936338"/>
    <lineage>
        <taxon>Bacteria</taxon>
        <taxon>Bacillati</taxon>
        <taxon>Actinomycetota</taxon>
        <taxon>Actinomycetes</taxon>
        <taxon>Streptosporangiales</taxon>
        <taxon>Streptosporangiaceae</taxon>
        <taxon>Planobispora</taxon>
    </lineage>
</organism>
<keyword evidence="5" id="KW-1185">Reference proteome</keyword>
<gene>
    <name evidence="4" type="ORF">Psi01_39130</name>
</gene>
<feature type="region of interest" description="Disordered" evidence="1">
    <location>
        <begin position="58"/>
        <end position="97"/>
    </location>
</feature>
<evidence type="ECO:0000259" key="3">
    <source>
        <dbReference type="Pfam" id="PF03413"/>
    </source>
</evidence>
<keyword evidence="2" id="KW-1133">Transmembrane helix</keyword>
<dbReference type="InterPro" id="IPR025711">
    <property type="entry name" value="PepSY"/>
</dbReference>
<accession>A0A8J3SPE5</accession>
<dbReference type="Pfam" id="PF03413">
    <property type="entry name" value="PepSY"/>
    <property type="match status" value="1"/>
</dbReference>
<sequence length="183" mass="18386">MQDLASSAAGNLGEPPRILRSRDITDNGAALMRKPVIVFTGLALAAIVAGGGVALAEIDSDSESPSPAATATPAPETDDDAGASGEAEDDADLKNKPAVLAEQAQRTALERVSGGWVVSAELGAENGTASWEVEVADGAGAAKEIVVDATTGKIVSEAAADADDAQENGTQENDAQENGQDDD</sequence>
<evidence type="ECO:0000256" key="2">
    <source>
        <dbReference type="SAM" id="Phobius"/>
    </source>
</evidence>
<reference evidence="4 5" key="1">
    <citation type="submission" date="2021-01" db="EMBL/GenBank/DDBJ databases">
        <title>Whole genome shotgun sequence of Planobispora siamensis NBRC 107568.</title>
        <authorList>
            <person name="Komaki H."/>
            <person name="Tamura T."/>
        </authorList>
    </citation>
    <scope>NUCLEOTIDE SEQUENCE [LARGE SCALE GENOMIC DNA]</scope>
    <source>
        <strain evidence="4 5">NBRC 107568</strain>
    </source>
</reference>